<accession>A0A3P6TWY9</accession>
<name>A0A3P6TWY9_LITSI</name>
<organism evidence="1 2">
    <name type="scientific">Litomosoides sigmodontis</name>
    <name type="common">Filarial nematode worm</name>
    <dbReference type="NCBI Taxonomy" id="42156"/>
    <lineage>
        <taxon>Eukaryota</taxon>
        <taxon>Metazoa</taxon>
        <taxon>Ecdysozoa</taxon>
        <taxon>Nematoda</taxon>
        <taxon>Chromadorea</taxon>
        <taxon>Rhabditida</taxon>
        <taxon>Spirurina</taxon>
        <taxon>Spiruromorpha</taxon>
        <taxon>Filarioidea</taxon>
        <taxon>Onchocercidae</taxon>
        <taxon>Litomosoides</taxon>
    </lineage>
</organism>
<protein>
    <submittedName>
        <fullName evidence="1">Uncharacterized protein</fullName>
    </submittedName>
</protein>
<dbReference type="AlphaFoldDB" id="A0A3P6TWY9"/>
<dbReference type="Proteomes" id="UP000277928">
    <property type="component" value="Unassembled WGS sequence"/>
</dbReference>
<reference evidence="1 2" key="1">
    <citation type="submission" date="2018-08" db="EMBL/GenBank/DDBJ databases">
        <authorList>
            <person name="Laetsch R D."/>
            <person name="Stevens L."/>
            <person name="Kumar S."/>
            <person name="Blaxter L. M."/>
        </authorList>
    </citation>
    <scope>NUCLEOTIDE SEQUENCE [LARGE SCALE GENOMIC DNA]</scope>
</reference>
<evidence type="ECO:0000313" key="2">
    <source>
        <dbReference type="Proteomes" id="UP000277928"/>
    </source>
</evidence>
<dbReference type="EMBL" id="UYRX01000755">
    <property type="protein sequence ID" value="VDK85965.1"/>
    <property type="molecule type" value="Genomic_DNA"/>
</dbReference>
<keyword evidence="2" id="KW-1185">Reference proteome</keyword>
<evidence type="ECO:0000313" key="1">
    <source>
        <dbReference type="EMBL" id="VDK85965.1"/>
    </source>
</evidence>
<sequence>MSPSILFQPLNVMVDAEVPDMEWKKKMTLERTIPHLRIDDRYTHYASPLGPAWKCKCACVQIVQVSA</sequence>
<gene>
    <name evidence="1" type="ORF">NLS_LOCUS7386</name>
</gene>
<proteinExistence type="predicted"/>